<dbReference type="EMBL" id="VSSQ01032879">
    <property type="protein sequence ID" value="MPM84285.1"/>
    <property type="molecule type" value="Genomic_DNA"/>
</dbReference>
<comment type="caution">
    <text evidence="3">The sequence shown here is derived from an EMBL/GenBank/DDBJ whole genome shotgun (WGS) entry which is preliminary data.</text>
</comment>
<dbReference type="PANTHER" id="PTHR45997">
    <property type="entry name" value="DNA LIGASE 4"/>
    <property type="match status" value="1"/>
</dbReference>
<dbReference type="GO" id="GO:0006310">
    <property type="term" value="P:DNA recombination"/>
    <property type="evidence" value="ECO:0007669"/>
    <property type="project" value="InterPro"/>
</dbReference>
<dbReference type="Gene3D" id="3.30.470.30">
    <property type="entry name" value="DNA ligase/mRNA capping enzyme"/>
    <property type="match status" value="1"/>
</dbReference>
<dbReference type="InterPro" id="IPR016059">
    <property type="entry name" value="DNA_ligase_ATP-dep_CS"/>
</dbReference>
<dbReference type="Pfam" id="PF04679">
    <property type="entry name" value="DNA_ligase_A_C"/>
    <property type="match status" value="1"/>
</dbReference>
<dbReference type="AlphaFoldDB" id="A0A645D4Z3"/>
<dbReference type="GO" id="GO:0006297">
    <property type="term" value="P:nucleotide-excision repair, DNA gap filling"/>
    <property type="evidence" value="ECO:0007669"/>
    <property type="project" value="TreeGrafter"/>
</dbReference>
<organism evidence="3">
    <name type="scientific">bioreactor metagenome</name>
    <dbReference type="NCBI Taxonomy" id="1076179"/>
    <lineage>
        <taxon>unclassified sequences</taxon>
        <taxon>metagenomes</taxon>
        <taxon>ecological metagenomes</taxon>
    </lineage>
</organism>
<dbReference type="InterPro" id="IPR012310">
    <property type="entry name" value="DNA_ligase_ATP-dep_cent"/>
</dbReference>
<dbReference type="InterPro" id="IPR012309">
    <property type="entry name" value="DNA_ligase_ATP-dep_C"/>
</dbReference>
<accession>A0A645D4Z3</accession>
<proteinExistence type="predicted"/>
<dbReference type="GO" id="GO:0003910">
    <property type="term" value="F:DNA ligase (ATP) activity"/>
    <property type="evidence" value="ECO:0007669"/>
    <property type="project" value="InterPro"/>
</dbReference>
<dbReference type="GO" id="GO:0006303">
    <property type="term" value="P:double-strand break repair via nonhomologous end joining"/>
    <property type="evidence" value="ECO:0007669"/>
    <property type="project" value="TreeGrafter"/>
</dbReference>
<dbReference type="Gene3D" id="2.40.50.140">
    <property type="entry name" value="Nucleic acid-binding proteins"/>
    <property type="match status" value="1"/>
</dbReference>
<dbReference type="PROSITE" id="PS00333">
    <property type="entry name" value="DNA_LIGASE_A2"/>
    <property type="match status" value="1"/>
</dbReference>
<sequence>MSLTLDGTEHHLMRTPYRARRELLATAISPTERVRVPPAFDGSLDEAIAHARAERLEGVLAKRLDSIYTPGRRSQQWIKIKPRTDQSVIVIGWRTGPDGKLRSLLVAVPGADGELHYLGRAGSGIAPGDIDDIARTLAGIERKTPPVARIPDADRRDARWVTPTLVGEVAYSELTPQGRLRAPSWRGWRPDLSASDVRWEGAGALPTP</sequence>
<dbReference type="GO" id="GO:0032807">
    <property type="term" value="C:DNA ligase IV complex"/>
    <property type="evidence" value="ECO:0007669"/>
    <property type="project" value="TreeGrafter"/>
</dbReference>
<reference evidence="3" key="1">
    <citation type="submission" date="2019-08" db="EMBL/GenBank/DDBJ databases">
        <authorList>
            <person name="Kucharzyk K."/>
            <person name="Murdoch R.W."/>
            <person name="Higgins S."/>
            <person name="Loffler F."/>
        </authorList>
    </citation>
    <scope>NUCLEOTIDE SEQUENCE</scope>
</reference>
<dbReference type="GO" id="GO:0003677">
    <property type="term" value="F:DNA binding"/>
    <property type="evidence" value="ECO:0007669"/>
    <property type="project" value="InterPro"/>
</dbReference>
<dbReference type="InterPro" id="IPR029710">
    <property type="entry name" value="LIG4"/>
</dbReference>
<gene>
    <name evidence="3" type="primary">ligD_10</name>
    <name evidence="3" type="ORF">SDC9_131356</name>
</gene>
<dbReference type="SUPFAM" id="SSF56091">
    <property type="entry name" value="DNA ligase/mRNA capping enzyme, catalytic domain"/>
    <property type="match status" value="1"/>
</dbReference>
<name>A0A645D4Z3_9ZZZZ</name>
<dbReference type="PROSITE" id="PS50160">
    <property type="entry name" value="DNA_LIGASE_A3"/>
    <property type="match status" value="1"/>
</dbReference>
<protein>
    <submittedName>
        <fullName evidence="3">Multifunctional non-homologous end joining protein LigD</fullName>
    </submittedName>
</protein>
<dbReference type="CDD" id="cd07971">
    <property type="entry name" value="OBF_DNA_ligase_LigD"/>
    <property type="match status" value="1"/>
</dbReference>
<evidence type="ECO:0000256" key="1">
    <source>
        <dbReference type="ARBA" id="ARBA00022598"/>
    </source>
</evidence>
<dbReference type="SUPFAM" id="SSF50249">
    <property type="entry name" value="Nucleic acid-binding proteins"/>
    <property type="match status" value="1"/>
</dbReference>
<evidence type="ECO:0000313" key="3">
    <source>
        <dbReference type="EMBL" id="MPM84285.1"/>
    </source>
</evidence>
<feature type="domain" description="ATP-dependent DNA ligase family profile" evidence="2">
    <location>
        <begin position="1"/>
        <end position="122"/>
    </location>
</feature>
<dbReference type="Pfam" id="PF01068">
    <property type="entry name" value="DNA_ligase_A_M"/>
    <property type="match status" value="1"/>
</dbReference>
<dbReference type="InterPro" id="IPR012340">
    <property type="entry name" value="NA-bd_OB-fold"/>
</dbReference>
<keyword evidence="1" id="KW-0436">Ligase</keyword>
<dbReference type="GO" id="GO:0005524">
    <property type="term" value="F:ATP binding"/>
    <property type="evidence" value="ECO:0007669"/>
    <property type="project" value="InterPro"/>
</dbReference>
<evidence type="ECO:0000259" key="2">
    <source>
        <dbReference type="PROSITE" id="PS50160"/>
    </source>
</evidence>
<dbReference type="PANTHER" id="PTHR45997:SF1">
    <property type="entry name" value="DNA LIGASE 4"/>
    <property type="match status" value="1"/>
</dbReference>